<dbReference type="EMBL" id="BAAATL010000026">
    <property type="protein sequence ID" value="GAA2496283.1"/>
    <property type="molecule type" value="Genomic_DNA"/>
</dbReference>
<keyword evidence="2" id="KW-0472">Membrane</keyword>
<organism evidence="4 5">
    <name type="scientific">Streptomyces graminearus</name>
    <dbReference type="NCBI Taxonomy" id="284030"/>
    <lineage>
        <taxon>Bacteria</taxon>
        <taxon>Bacillati</taxon>
        <taxon>Actinomycetota</taxon>
        <taxon>Actinomycetes</taxon>
        <taxon>Kitasatosporales</taxon>
        <taxon>Streptomycetaceae</taxon>
        <taxon>Streptomyces</taxon>
    </lineage>
</organism>
<evidence type="ECO:0008006" key="6">
    <source>
        <dbReference type="Google" id="ProtNLM"/>
    </source>
</evidence>
<dbReference type="Proteomes" id="UP001501721">
    <property type="component" value="Unassembled WGS sequence"/>
</dbReference>
<evidence type="ECO:0000313" key="5">
    <source>
        <dbReference type="Proteomes" id="UP001501721"/>
    </source>
</evidence>
<feature type="chain" id="PRO_5047159611" description="DUF916 domain-containing protein" evidence="3">
    <location>
        <begin position="28"/>
        <end position="281"/>
    </location>
</feature>
<protein>
    <recommendedName>
        <fullName evidence="6">DUF916 domain-containing protein</fullName>
    </recommendedName>
</protein>
<reference evidence="4 5" key="1">
    <citation type="journal article" date="2019" name="Int. J. Syst. Evol. Microbiol.">
        <title>The Global Catalogue of Microorganisms (GCM) 10K type strain sequencing project: providing services to taxonomists for standard genome sequencing and annotation.</title>
        <authorList>
            <consortium name="The Broad Institute Genomics Platform"/>
            <consortium name="The Broad Institute Genome Sequencing Center for Infectious Disease"/>
            <person name="Wu L."/>
            <person name="Ma J."/>
        </authorList>
    </citation>
    <scope>NUCLEOTIDE SEQUENCE [LARGE SCALE GENOMIC DNA]</scope>
    <source>
        <strain evidence="4 5">JCM 6923</strain>
    </source>
</reference>
<evidence type="ECO:0000256" key="2">
    <source>
        <dbReference type="SAM" id="Phobius"/>
    </source>
</evidence>
<keyword evidence="3" id="KW-0732">Signal</keyword>
<evidence type="ECO:0000313" key="4">
    <source>
        <dbReference type="EMBL" id="GAA2496283.1"/>
    </source>
</evidence>
<proteinExistence type="predicted"/>
<accession>A0ABN3M5J7</accession>
<keyword evidence="2" id="KW-1133">Transmembrane helix</keyword>
<feature type="transmembrane region" description="Helical" evidence="2">
    <location>
        <begin position="235"/>
        <end position="257"/>
    </location>
</feature>
<gene>
    <name evidence="4" type="ORF">GCM10010422_50160</name>
</gene>
<evidence type="ECO:0000256" key="1">
    <source>
        <dbReference type="SAM" id="MobiDB-lite"/>
    </source>
</evidence>
<keyword evidence="5" id="KW-1185">Reference proteome</keyword>
<keyword evidence="2" id="KW-0812">Transmembrane</keyword>
<dbReference type="RefSeq" id="WP_346078687.1">
    <property type="nucleotide sequence ID" value="NZ_BAAATL010000026.1"/>
</dbReference>
<evidence type="ECO:0000256" key="3">
    <source>
        <dbReference type="SAM" id="SignalP"/>
    </source>
</evidence>
<feature type="signal peptide" evidence="3">
    <location>
        <begin position="1"/>
        <end position="27"/>
    </location>
</feature>
<comment type="caution">
    <text evidence="4">The sequence shown here is derived from an EMBL/GenBank/DDBJ whole genome shotgun (WGS) entry which is preliminary data.</text>
</comment>
<feature type="region of interest" description="Disordered" evidence="1">
    <location>
        <begin position="102"/>
        <end position="122"/>
    </location>
</feature>
<name>A0ABN3M5J7_9ACTN</name>
<sequence>MPSAVRALGPPLLLMLTLLGTASPAAAARPAGWSLAPAGGPRPSFYAEGVPGTALQDTVAVTNPGRTPVTVRLRGTGLPVVLARAALTVPARTRAEVPFTVTAPSGSAPGDRSGAIEARDGTGRTASVPVRLRIAGPRLAVLTVEHLAVHPDGITYQLVNRGTTVLVPTLAVRADGTFGRVLDRAPRPLPVRLAPGARRTLSEPWHGRPFLDRVDVRLTVTADGAHATATTAATFVPWGTLGALAGLAATATVTFLVRRRARRTRESETPSREAELTGAVA</sequence>